<evidence type="ECO:0000313" key="2">
    <source>
        <dbReference type="Proteomes" id="UP000295096"/>
    </source>
</evidence>
<proteinExistence type="predicted"/>
<dbReference type="EMBL" id="SMSJ01000162">
    <property type="protein sequence ID" value="TDH58047.1"/>
    <property type="molecule type" value="Genomic_DNA"/>
</dbReference>
<dbReference type="OrthoDB" id="5997585at2"/>
<protein>
    <submittedName>
        <fullName evidence="1">Uncharacterized protein</fullName>
    </submittedName>
</protein>
<dbReference type="AlphaFoldDB" id="A0A4R5Q7I8"/>
<name>A0A4R5Q7I8_9PROT</name>
<dbReference type="Proteomes" id="UP000295096">
    <property type="component" value="Unassembled WGS sequence"/>
</dbReference>
<comment type="caution">
    <text evidence="1">The sequence shown here is derived from an EMBL/GenBank/DDBJ whole genome shotgun (WGS) entry which is preliminary data.</text>
</comment>
<evidence type="ECO:0000313" key="1">
    <source>
        <dbReference type="EMBL" id="TDH58047.1"/>
    </source>
</evidence>
<dbReference type="RefSeq" id="WP_133293107.1">
    <property type="nucleotide sequence ID" value="NZ_SMSJ01000162.1"/>
</dbReference>
<gene>
    <name evidence="1" type="ORF">E2C06_34675</name>
</gene>
<reference evidence="1 2" key="1">
    <citation type="journal article" date="2016" name="J. Microbiol.">
        <title>Dankookia rubra gen. nov., sp. nov., an alphaproteobacterium isolated from sediment of a shallow stream.</title>
        <authorList>
            <person name="Kim W.H."/>
            <person name="Kim D.H."/>
            <person name="Kang K."/>
            <person name="Ahn T.Y."/>
        </authorList>
    </citation>
    <scope>NUCLEOTIDE SEQUENCE [LARGE SCALE GENOMIC DNA]</scope>
    <source>
        <strain evidence="1 2">JCM30602</strain>
    </source>
</reference>
<keyword evidence="2" id="KW-1185">Reference proteome</keyword>
<organism evidence="1 2">
    <name type="scientific">Dankookia rubra</name>
    <dbReference type="NCBI Taxonomy" id="1442381"/>
    <lineage>
        <taxon>Bacteria</taxon>
        <taxon>Pseudomonadati</taxon>
        <taxon>Pseudomonadota</taxon>
        <taxon>Alphaproteobacteria</taxon>
        <taxon>Acetobacterales</taxon>
        <taxon>Roseomonadaceae</taxon>
        <taxon>Dankookia</taxon>
    </lineage>
</organism>
<sequence length="74" mass="8836">MRVEITIDPQDPHRDLVREDAEFWLGNRARAAWRVREDEDLNGREVLTFEFTDPLDAFDFHHRIAHAEHRGKLV</sequence>
<accession>A0A4R5Q7I8</accession>